<gene>
    <name evidence="2" type="ORF">P43SY_006322</name>
</gene>
<evidence type="ECO:0000259" key="1">
    <source>
        <dbReference type="PROSITE" id="PS50011"/>
    </source>
</evidence>
<sequence>METMTVKFEELEKRDARIEQQHQNGLEKLQDMINSIPNATAAQLEDGGVTLVALADLKSEIQFNKIAYTQTELKVMKDLFIAGRESYKIPRDKLDLPVWYISRSDLRFDSANPFASGQYHSLHYGTLSSGASVAINVVNATVDDDASRSRFVEEVNTLNLLRDPHILPFYGANHVGSPMLYVTAHAKHGDFVSYLRTHPDEYFRLFLDAARGLMYLHKNKVVHGNLKCANLLVMADGTGVVSDFMFAFVRASSVLSLKTKPTTYDWTAPECLGIGTDANPRFESDIYSLGMCLIEAETGKRPFQDAASSKTRVREMIRAGELPHWEAHDAIREDVLKLVAKMCSREPCDRPKLTEVIRILEVMAAQEQVTREAARLSQSLANVSLVP</sequence>
<dbReference type="InterPro" id="IPR001245">
    <property type="entry name" value="Ser-Thr/Tyr_kinase_cat_dom"/>
</dbReference>
<evidence type="ECO:0000313" key="3">
    <source>
        <dbReference type="Proteomes" id="UP001209570"/>
    </source>
</evidence>
<dbReference type="EMBL" id="JAKCXM010000334">
    <property type="protein sequence ID" value="KAJ0395615.1"/>
    <property type="molecule type" value="Genomic_DNA"/>
</dbReference>
<protein>
    <recommendedName>
        <fullName evidence="1">Protein kinase domain-containing protein</fullName>
    </recommendedName>
</protein>
<name>A0AAD5LD00_PYTIN</name>
<dbReference type="GO" id="GO:0004674">
    <property type="term" value="F:protein serine/threonine kinase activity"/>
    <property type="evidence" value="ECO:0007669"/>
    <property type="project" value="TreeGrafter"/>
</dbReference>
<dbReference type="PROSITE" id="PS50011">
    <property type="entry name" value="PROTEIN_KINASE_DOM"/>
    <property type="match status" value="1"/>
</dbReference>
<dbReference type="InterPro" id="IPR011009">
    <property type="entry name" value="Kinase-like_dom_sf"/>
</dbReference>
<keyword evidence="3" id="KW-1185">Reference proteome</keyword>
<comment type="caution">
    <text evidence="2">The sequence shown here is derived from an EMBL/GenBank/DDBJ whole genome shotgun (WGS) entry which is preliminary data.</text>
</comment>
<feature type="domain" description="Protein kinase" evidence="1">
    <location>
        <begin position="108"/>
        <end position="363"/>
    </location>
</feature>
<dbReference type="AlphaFoldDB" id="A0AAD5LD00"/>
<accession>A0AAD5LD00</accession>
<dbReference type="InterPro" id="IPR000719">
    <property type="entry name" value="Prot_kinase_dom"/>
</dbReference>
<dbReference type="PANTHER" id="PTHR44329">
    <property type="entry name" value="SERINE/THREONINE-PROTEIN KINASE TNNI3K-RELATED"/>
    <property type="match status" value="1"/>
</dbReference>
<dbReference type="PANTHER" id="PTHR44329:SF214">
    <property type="entry name" value="PROTEIN KINASE DOMAIN-CONTAINING PROTEIN"/>
    <property type="match status" value="1"/>
</dbReference>
<proteinExistence type="predicted"/>
<dbReference type="Pfam" id="PF07714">
    <property type="entry name" value="PK_Tyr_Ser-Thr"/>
    <property type="match status" value="1"/>
</dbReference>
<organism evidence="2 3">
    <name type="scientific">Pythium insidiosum</name>
    <name type="common">Pythiosis disease agent</name>
    <dbReference type="NCBI Taxonomy" id="114742"/>
    <lineage>
        <taxon>Eukaryota</taxon>
        <taxon>Sar</taxon>
        <taxon>Stramenopiles</taxon>
        <taxon>Oomycota</taxon>
        <taxon>Peronosporomycetes</taxon>
        <taxon>Pythiales</taxon>
        <taxon>Pythiaceae</taxon>
        <taxon>Pythium</taxon>
    </lineage>
</organism>
<dbReference type="GO" id="GO:0005524">
    <property type="term" value="F:ATP binding"/>
    <property type="evidence" value="ECO:0007669"/>
    <property type="project" value="InterPro"/>
</dbReference>
<dbReference type="Gene3D" id="1.10.510.10">
    <property type="entry name" value="Transferase(Phosphotransferase) domain 1"/>
    <property type="match status" value="1"/>
</dbReference>
<reference evidence="2" key="1">
    <citation type="submission" date="2021-12" db="EMBL/GenBank/DDBJ databases">
        <title>Prjna785345.</title>
        <authorList>
            <person name="Rujirawat T."/>
            <person name="Krajaejun T."/>
        </authorList>
    </citation>
    <scope>NUCLEOTIDE SEQUENCE</scope>
    <source>
        <strain evidence="2">Pi057C3</strain>
    </source>
</reference>
<dbReference type="SUPFAM" id="SSF56112">
    <property type="entry name" value="Protein kinase-like (PK-like)"/>
    <property type="match status" value="1"/>
</dbReference>
<dbReference type="Proteomes" id="UP001209570">
    <property type="component" value="Unassembled WGS sequence"/>
</dbReference>
<dbReference type="InterPro" id="IPR051681">
    <property type="entry name" value="Ser/Thr_Kinases-Pseudokinases"/>
</dbReference>
<evidence type="ECO:0000313" key="2">
    <source>
        <dbReference type="EMBL" id="KAJ0395615.1"/>
    </source>
</evidence>